<dbReference type="PANTHER" id="PTHR45138">
    <property type="entry name" value="REGULATORY COMPONENTS OF SENSORY TRANSDUCTION SYSTEM"/>
    <property type="match status" value="1"/>
</dbReference>
<protein>
    <recommendedName>
        <fullName evidence="1">diguanylate cyclase</fullName>
        <ecNumber evidence="1">2.7.7.65</ecNumber>
    </recommendedName>
</protein>
<name>I3XYM4_SULBS</name>
<dbReference type="GO" id="GO:0052621">
    <property type="term" value="F:diguanylate cyclase activity"/>
    <property type="evidence" value="ECO:0007669"/>
    <property type="project" value="UniProtKB-EC"/>
</dbReference>
<feature type="domain" description="GGDEF" evidence="4">
    <location>
        <begin position="464"/>
        <end position="598"/>
    </location>
</feature>
<dbReference type="KEGG" id="sba:Sulba_1766"/>
<dbReference type="EMBL" id="CP003333">
    <property type="protein sequence ID" value="AFL69048.1"/>
    <property type="molecule type" value="Genomic_DNA"/>
</dbReference>
<dbReference type="FunFam" id="3.30.70.270:FF:000001">
    <property type="entry name" value="Diguanylate cyclase domain protein"/>
    <property type="match status" value="1"/>
</dbReference>
<dbReference type="NCBIfam" id="TIGR00254">
    <property type="entry name" value="GGDEF"/>
    <property type="match status" value="1"/>
</dbReference>
<evidence type="ECO:0000256" key="2">
    <source>
        <dbReference type="ARBA" id="ARBA00034247"/>
    </source>
</evidence>
<keyword evidence="3" id="KW-0812">Transmembrane</keyword>
<comment type="catalytic activity">
    <reaction evidence="2">
        <text>2 GTP = 3',3'-c-di-GMP + 2 diphosphate</text>
        <dbReference type="Rhea" id="RHEA:24898"/>
        <dbReference type="ChEBI" id="CHEBI:33019"/>
        <dbReference type="ChEBI" id="CHEBI:37565"/>
        <dbReference type="ChEBI" id="CHEBI:58805"/>
        <dbReference type="EC" id="2.7.7.65"/>
    </reaction>
</comment>
<organism evidence="5 6">
    <name type="scientific">Sulfurospirillum barnesii (strain ATCC 700032 / DSM 10660 / SES-3)</name>
    <dbReference type="NCBI Taxonomy" id="760154"/>
    <lineage>
        <taxon>Bacteria</taxon>
        <taxon>Pseudomonadati</taxon>
        <taxon>Campylobacterota</taxon>
        <taxon>Epsilonproteobacteria</taxon>
        <taxon>Campylobacterales</taxon>
        <taxon>Sulfurospirillaceae</taxon>
        <taxon>Sulfurospirillum</taxon>
    </lineage>
</organism>
<dbReference type="STRING" id="760154.Sulba_1766"/>
<dbReference type="Gene3D" id="3.30.70.270">
    <property type="match status" value="1"/>
</dbReference>
<evidence type="ECO:0000256" key="1">
    <source>
        <dbReference type="ARBA" id="ARBA00012528"/>
    </source>
</evidence>
<dbReference type="OrthoDB" id="7323245at2"/>
<keyword evidence="6" id="KW-1185">Reference proteome</keyword>
<sequence length="610" mass="69297">MQKRLSWVIVGTIFISFMLLLVIYILSMRSFWIKGAEEKAAVIAELVQDGLSAHMLSGTMDQREFFLNKIASAKGIDSLWIVRSPSVIEQFGKGFNNETPRDEIDHEVLKTSTSYKKVIESSQSAKLRVSAPYVAKEHATPNCMACHNAKEGEVLGLVSMVFDIAEIRTDGIITSLVVLGFSLIIMLFVFMSINHSMKPLMALFDSINYVMNKAQMGDYTRRVRVEGKNKDCENVALWINSLLAKLESSLMDIETTIRKFLFVAPSHQHDPLLEAQTIVHELSDIYQFKRTIEFDESKEDVYNRMGTILMDTFELKDFALIESGKHAISPRIVFDAMQTQKSPHATCRALRTKQSVYSDQFKHICETCAHVAPHYVCIPYVISDEFELLLSATASSKEELERIKEKLPLIQNYIDGARPELVSKDLMQILKISSTTDALTGLYNRKYLDEYIEKALAQAKRNGIVYGVLMIDIDYFKMVNDTYGHDVGDKAIKALSKILQESIREADTAFRFGGEEFLVLLYQCEKSMIESIAHKIRIKFEKTPIQANNGNSFYKTLSVGVSIFPNHSDSIWKCIKFADIALYNAKEQGRNCVKIFDETMLEGKEMKSDY</sequence>
<reference evidence="5 6" key="1">
    <citation type="submission" date="2012-06" db="EMBL/GenBank/DDBJ databases">
        <title>Complete sequence of Sulfurospirillum barnesii SES-3.</title>
        <authorList>
            <consortium name="US DOE Joint Genome Institute"/>
            <person name="Lucas S."/>
            <person name="Han J."/>
            <person name="Lapidus A."/>
            <person name="Cheng J.-F."/>
            <person name="Goodwin L."/>
            <person name="Pitluck S."/>
            <person name="Peters L."/>
            <person name="Ovchinnikova G."/>
            <person name="Lu M."/>
            <person name="Detter J.C."/>
            <person name="Han C."/>
            <person name="Tapia R."/>
            <person name="Land M."/>
            <person name="Hauser L."/>
            <person name="Kyrpides N."/>
            <person name="Ivanova N."/>
            <person name="Pagani I."/>
            <person name="Stolz J."/>
            <person name="Arkin A."/>
            <person name="Dehal P."/>
            <person name="Oremland R."/>
            <person name="Saltikov C."/>
            <person name="Basu P."/>
            <person name="Hollibaugh J."/>
            <person name="Newman D."/>
            <person name="Stolyar S."/>
            <person name="Hazen T."/>
            <person name="Woyke T."/>
        </authorList>
    </citation>
    <scope>NUCLEOTIDE SEQUENCE [LARGE SCALE GENOMIC DNA]</scope>
    <source>
        <strain evidence="6">ATCC 700032 / DSM 10660 / SES-3</strain>
    </source>
</reference>
<gene>
    <name evidence="5" type="ordered locus">Sulba_1766</name>
</gene>
<dbReference type="InterPro" id="IPR000160">
    <property type="entry name" value="GGDEF_dom"/>
</dbReference>
<dbReference type="HOGENOM" id="CLU_448291_0_0_7"/>
<dbReference type="EC" id="2.7.7.65" evidence="1"/>
<keyword evidence="3" id="KW-0472">Membrane</keyword>
<dbReference type="CDD" id="cd01949">
    <property type="entry name" value="GGDEF"/>
    <property type="match status" value="1"/>
</dbReference>
<feature type="transmembrane region" description="Helical" evidence="3">
    <location>
        <begin position="172"/>
        <end position="193"/>
    </location>
</feature>
<dbReference type="PROSITE" id="PS50887">
    <property type="entry name" value="GGDEF"/>
    <property type="match status" value="1"/>
</dbReference>
<accession>I3XYM4</accession>
<evidence type="ECO:0000256" key="3">
    <source>
        <dbReference type="SAM" id="Phobius"/>
    </source>
</evidence>
<dbReference type="SUPFAM" id="SSF55073">
    <property type="entry name" value="Nucleotide cyclase"/>
    <property type="match status" value="1"/>
</dbReference>
<dbReference type="Proteomes" id="UP000006176">
    <property type="component" value="Chromosome"/>
</dbReference>
<keyword evidence="3" id="KW-1133">Transmembrane helix</keyword>
<dbReference type="InterPro" id="IPR029787">
    <property type="entry name" value="Nucleotide_cyclase"/>
</dbReference>
<dbReference type="eggNOG" id="COG2199">
    <property type="taxonomic scope" value="Bacteria"/>
</dbReference>
<evidence type="ECO:0000313" key="5">
    <source>
        <dbReference type="EMBL" id="AFL69048.1"/>
    </source>
</evidence>
<proteinExistence type="predicted"/>
<dbReference type="InterPro" id="IPR050469">
    <property type="entry name" value="Diguanylate_Cyclase"/>
</dbReference>
<evidence type="ECO:0000259" key="4">
    <source>
        <dbReference type="PROSITE" id="PS50887"/>
    </source>
</evidence>
<feature type="transmembrane region" description="Helical" evidence="3">
    <location>
        <begin position="6"/>
        <end position="26"/>
    </location>
</feature>
<dbReference type="InterPro" id="IPR043128">
    <property type="entry name" value="Rev_trsase/Diguanyl_cyclase"/>
</dbReference>
<evidence type="ECO:0000313" key="6">
    <source>
        <dbReference type="Proteomes" id="UP000006176"/>
    </source>
</evidence>
<dbReference type="RefSeq" id="WP_014769924.1">
    <property type="nucleotide sequence ID" value="NC_018002.1"/>
</dbReference>
<dbReference type="Gene3D" id="3.30.450.290">
    <property type="match status" value="1"/>
</dbReference>
<dbReference type="AlphaFoldDB" id="I3XYM4"/>
<dbReference type="Pfam" id="PF00990">
    <property type="entry name" value="GGDEF"/>
    <property type="match status" value="1"/>
</dbReference>
<dbReference type="PATRIC" id="fig|760154.4.peg.1762"/>
<dbReference type="SMART" id="SM00267">
    <property type="entry name" value="GGDEF"/>
    <property type="match status" value="1"/>
</dbReference>
<dbReference type="PANTHER" id="PTHR45138:SF9">
    <property type="entry name" value="DIGUANYLATE CYCLASE DGCM-RELATED"/>
    <property type="match status" value="1"/>
</dbReference>